<name>A0ABR1UNS1_9PEZI</name>
<proteinExistence type="predicted"/>
<feature type="compositionally biased region" description="Basic and acidic residues" evidence="1">
    <location>
        <begin position="343"/>
        <end position="355"/>
    </location>
</feature>
<evidence type="ECO:0000313" key="4">
    <source>
        <dbReference type="Proteomes" id="UP001446871"/>
    </source>
</evidence>
<dbReference type="Pfam" id="PF00069">
    <property type="entry name" value="Pkinase"/>
    <property type="match status" value="1"/>
</dbReference>
<dbReference type="InterPro" id="IPR011009">
    <property type="entry name" value="Kinase-like_dom_sf"/>
</dbReference>
<evidence type="ECO:0000259" key="2">
    <source>
        <dbReference type="PROSITE" id="PS50011"/>
    </source>
</evidence>
<dbReference type="CDD" id="cd00180">
    <property type="entry name" value="PKc"/>
    <property type="match status" value="1"/>
</dbReference>
<feature type="region of interest" description="Disordered" evidence="1">
    <location>
        <begin position="335"/>
        <end position="355"/>
    </location>
</feature>
<dbReference type="PANTHER" id="PTHR24359:SF1">
    <property type="entry name" value="INHIBITOR OF NUCLEAR FACTOR KAPPA-B KINASE EPSILON SUBUNIT HOMOLOG 1-RELATED"/>
    <property type="match status" value="1"/>
</dbReference>
<feature type="domain" description="Protein kinase" evidence="2">
    <location>
        <begin position="154"/>
        <end position="488"/>
    </location>
</feature>
<organism evidence="3 4">
    <name type="scientific">Apiospora saccharicola</name>
    <dbReference type="NCBI Taxonomy" id="335842"/>
    <lineage>
        <taxon>Eukaryota</taxon>
        <taxon>Fungi</taxon>
        <taxon>Dikarya</taxon>
        <taxon>Ascomycota</taxon>
        <taxon>Pezizomycotina</taxon>
        <taxon>Sordariomycetes</taxon>
        <taxon>Xylariomycetidae</taxon>
        <taxon>Amphisphaeriales</taxon>
        <taxon>Apiosporaceae</taxon>
        <taxon>Apiospora</taxon>
    </lineage>
</organism>
<dbReference type="SMART" id="SM00220">
    <property type="entry name" value="S_TKc"/>
    <property type="match status" value="1"/>
</dbReference>
<sequence>MALLQPRPGIEPDNPFLAHVAKHRAIGRDGNENERPYIPSVSLQDYWEIEAIEFCVQAAQQHFVDTERIQKHYLRVLSTLVMINSVEYIKYFTQYGIDDTRLPLLDQPATLAAPSFPSQWWESFYNAQWQFCPVEFSLQKRLLGYFLDPKQIWPIARPEPMAGGQGEIVTSSKVTVDPRCIQLRGNKTKCVFKRYTSEGYPSFKNETEAYMKLSAHFSPSIVHCYEWFEQGDSYVIVLEYAEYGSLIEYWKGTHEPTQQEDINMLWTNFFEIFEGLSVIHSNIPHTQGRESLKMFGMHLDIKPGNILVFKKPGTSNRYDVQFKIADFGLSRTRPIINGQPNPIDRDPGGSHPPETTRRFDWTDSLPIQVGQSFDIWGMGCVFSEMVSWVVGGEPERERYRLQREAEIPMEVKDAGYSACFHDGDGPLPLIKVYHHPNLLNTFRIGDSQSFQVGQMVVRDMLIKEPAGRLNAQQLYRKAKNLEEEYPYLEVVPTIKVSKSDAQSVTYQRPSIVHSRDSSGETGDPFDFSPPRSSPGPEASSPLTPISGNSYHQSQPSYGSSTVTNRPYSHTVPDIAPTTSQPLALDHTYPFIRPLQVQTTPTKMAQRPFSQKLGTGGLEQLQEAGFHSLPITSQESISTRSTFSNTGGNYTLNCQRNGAGITPQSRTSTSHHLSEHVIEHSFTPLTHRTNSSRAAALGRQPTELQNSIDYTKILKWKAEKRNVFSTMSTMFGSSKTNSTSTPWRRRLDSAKATLGKRELIFIIDDSTDMRVHWEHVVGLFKALYSLVKPLDDDGVDVYFTSDPNRSFKEKSWTSTEKYIEKIEKRDLTPEPCPMEKCLSERFREINQAIDRDPASARRTSLFVLSNGNWAPNNEDPACGVAILIRNLVKKLASSKMDRFQVSLQFVRFNSNSDDIGTQRLAYLDDNIKEDYGLE</sequence>
<feature type="compositionally biased region" description="Low complexity" evidence="1">
    <location>
        <begin position="522"/>
        <end position="536"/>
    </location>
</feature>
<dbReference type="InterPro" id="IPR000719">
    <property type="entry name" value="Prot_kinase_dom"/>
</dbReference>
<evidence type="ECO:0000313" key="3">
    <source>
        <dbReference type="EMBL" id="KAK8059494.1"/>
    </source>
</evidence>
<dbReference type="PROSITE" id="PS50011">
    <property type="entry name" value="PROTEIN_KINASE_DOM"/>
    <property type="match status" value="1"/>
</dbReference>
<accession>A0ABR1UNS1</accession>
<dbReference type="PANTHER" id="PTHR24359">
    <property type="entry name" value="SERINE/THREONINE-PROTEIN KINASE SBK1"/>
    <property type="match status" value="1"/>
</dbReference>
<evidence type="ECO:0000256" key="1">
    <source>
        <dbReference type="SAM" id="MobiDB-lite"/>
    </source>
</evidence>
<dbReference type="SUPFAM" id="SSF56112">
    <property type="entry name" value="Protein kinase-like (PK-like)"/>
    <property type="match status" value="1"/>
</dbReference>
<reference evidence="3 4" key="1">
    <citation type="submission" date="2023-01" db="EMBL/GenBank/DDBJ databases">
        <title>Analysis of 21 Apiospora genomes using comparative genomics revels a genus with tremendous synthesis potential of carbohydrate active enzymes and secondary metabolites.</title>
        <authorList>
            <person name="Sorensen T."/>
        </authorList>
    </citation>
    <scope>NUCLEOTIDE SEQUENCE [LARGE SCALE GENOMIC DNA]</scope>
    <source>
        <strain evidence="3 4">CBS 83171</strain>
    </source>
</reference>
<keyword evidence="4" id="KW-1185">Reference proteome</keyword>
<protein>
    <recommendedName>
        <fullName evidence="2">Protein kinase domain-containing protein</fullName>
    </recommendedName>
</protein>
<dbReference type="EMBL" id="JAQQWM010000006">
    <property type="protein sequence ID" value="KAK8059494.1"/>
    <property type="molecule type" value="Genomic_DNA"/>
</dbReference>
<dbReference type="Gene3D" id="1.10.510.10">
    <property type="entry name" value="Transferase(Phosphotransferase) domain 1"/>
    <property type="match status" value="1"/>
</dbReference>
<feature type="compositionally biased region" description="Polar residues" evidence="1">
    <location>
        <begin position="540"/>
        <end position="567"/>
    </location>
</feature>
<dbReference type="Proteomes" id="UP001446871">
    <property type="component" value="Unassembled WGS sequence"/>
</dbReference>
<comment type="caution">
    <text evidence="3">The sequence shown here is derived from an EMBL/GenBank/DDBJ whole genome shotgun (WGS) entry which is preliminary data.</text>
</comment>
<feature type="region of interest" description="Disordered" evidence="1">
    <location>
        <begin position="502"/>
        <end position="581"/>
    </location>
</feature>
<gene>
    <name evidence="3" type="ORF">PG996_009424</name>
</gene>